<dbReference type="Pfam" id="PF24883">
    <property type="entry name" value="NPHP3_N"/>
    <property type="match status" value="1"/>
</dbReference>
<evidence type="ECO:0000259" key="3">
    <source>
        <dbReference type="Pfam" id="PF24883"/>
    </source>
</evidence>
<gene>
    <name evidence="4" type="ORF">EJ06DRAFT_531278</name>
</gene>
<sequence>MSGSEPFQYKGLSPPSPSDTQGLYQKSRAERASSWLLDEKLYMDWLLGKSKSPILCCYGDEGVGKGFLTAFLIEHIQGMEQIQCASP</sequence>
<reference evidence="4" key="1">
    <citation type="journal article" date="2020" name="Stud. Mycol.">
        <title>101 Dothideomycetes genomes: a test case for predicting lifestyles and emergence of pathogens.</title>
        <authorList>
            <person name="Haridas S."/>
            <person name="Albert R."/>
            <person name="Binder M."/>
            <person name="Bloem J."/>
            <person name="Labutti K."/>
            <person name="Salamov A."/>
            <person name="Andreopoulos B."/>
            <person name="Baker S."/>
            <person name="Barry K."/>
            <person name="Bills G."/>
            <person name="Bluhm B."/>
            <person name="Cannon C."/>
            <person name="Castanera R."/>
            <person name="Culley D."/>
            <person name="Daum C."/>
            <person name="Ezra D."/>
            <person name="Gonzalez J."/>
            <person name="Henrissat B."/>
            <person name="Kuo A."/>
            <person name="Liang C."/>
            <person name="Lipzen A."/>
            <person name="Lutzoni F."/>
            <person name="Magnuson J."/>
            <person name="Mondo S."/>
            <person name="Nolan M."/>
            <person name="Ohm R."/>
            <person name="Pangilinan J."/>
            <person name="Park H.-J."/>
            <person name="Ramirez L."/>
            <person name="Alfaro M."/>
            <person name="Sun H."/>
            <person name="Tritt A."/>
            <person name="Yoshinaga Y."/>
            <person name="Zwiers L.-H."/>
            <person name="Turgeon B."/>
            <person name="Goodwin S."/>
            <person name="Spatafora J."/>
            <person name="Crous P."/>
            <person name="Grigoriev I."/>
        </authorList>
    </citation>
    <scope>NUCLEOTIDE SEQUENCE</scope>
    <source>
        <strain evidence="4">CBS 262.69</strain>
    </source>
</reference>
<protein>
    <recommendedName>
        <fullName evidence="3">Nephrocystin 3-like N-terminal domain-containing protein</fullName>
    </recommendedName>
</protein>
<dbReference type="InterPro" id="IPR056884">
    <property type="entry name" value="NPHP3-like_N"/>
</dbReference>
<dbReference type="OrthoDB" id="195446at2759"/>
<dbReference type="Proteomes" id="UP000799640">
    <property type="component" value="Unassembled WGS sequence"/>
</dbReference>
<name>A0A6G1HT09_9PEZI</name>
<feature type="region of interest" description="Disordered" evidence="2">
    <location>
        <begin position="1"/>
        <end position="25"/>
    </location>
</feature>
<dbReference type="EMBL" id="ML996698">
    <property type="protein sequence ID" value="KAF2398969.1"/>
    <property type="molecule type" value="Genomic_DNA"/>
</dbReference>
<evidence type="ECO:0000313" key="5">
    <source>
        <dbReference type="Proteomes" id="UP000799640"/>
    </source>
</evidence>
<evidence type="ECO:0000256" key="1">
    <source>
        <dbReference type="ARBA" id="ARBA00022737"/>
    </source>
</evidence>
<keyword evidence="1" id="KW-0677">Repeat</keyword>
<feature type="domain" description="Nephrocystin 3-like N-terminal" evidence="3">
    <location>
        <begin position="34"/>
        <end position="81"/>
    </location>
</feature>
<dbReference type="AlphaFoldDB" id="A0A6G1HT09"/>
<evidence type="ECO:0000313" key="4">
    <source>
        <dbReference type="EMBL" id="KAF2398969.1"/>
    </source>
</evidence>
<proteinExistence type="predicted"/>
<evidence type="ECO:0000256" key="2">
    <source>
        <dbReference type="SAM" id="MobiDB-lite"/>
    </source>
</evidence>
<accession>A0A6G1HT09</accession>
<organism evidence="4 5">
    <name type="scientific">Trichodelitschia bisporula</name>
    <dbReference type="NCBI Taxonomy" id="703511"/>
    <lineage>
        <taxon>Eukaryota</taxon>
        <taxon>Fungi</taxon>
        <taxon>Dikarya</taxon>
        <taxon>Ascomycota</taxon>
        <taxon>Pezizomycotina</taxon>
        <taxon>Dothideomycetes</taxon>
        <taxon>Dothideomycetes incertae sedis</taxon>
        <taxon>Phaeotrichales</taxon>
        <taxon>Phaeotrichaceae</taxon>
        <taxon>Trichodelitschia</taxon>
    </lineage>
</organism>
<keyword evidence="5" id="KW-1185">Reference proteome</keyword>